<dbReference type="Pfam" id="PF12728">
    <property type="entry name" value="HTH_17"/>
    <property type="match status" value="1"/>
</dbReference>
<feature type="domain" description="Helix-turn-helix" evidence="1">
    <location>
        <begin position="16"/>
        <end position="67"/>
    </location>
</feature>
<proteinExistence type="predicted"/>
<reference evidence="2" key="1">
    <citation type="submission" date="2019-08" db="EMBL/GenBank/DDBJ databases">
        <authorList>
            <person name="Kucharzyk K."/>
            <person name="Murdoch R.W."/>
            <person name="Higgins S."/>
            <person name="Loffler F."/>
        </authorList>
    </citation>
    <scope>NUCLEOTIDE SEQUENCE</scope>
</reference>
<dbReference type="AlphaFoldDB" id="A0A644TVW9"/>
<protein>
    <recommendedName>
        <fullName evidence="1">Helix-turn-helix domain-containing protein</fullName>
    </recommendedName>
</protein>
<dbReference type="EMBL" id="VSSQ01000056">
    <property type="protein sequence ID" value="MPL71045.1"/>
    <property type="molecule type" value="Genomic_DNA"/>
</dbReference>
<organism evidence="2">
    <name type="scientific">bioreactor metagenome</name>
    <dbReference type="NCBI Taxonomy" id="1076179"/>
    <lineage>
        <taxon>unclassified sequences</taxon>
        <taxon>metagenomes</taxon>
        <taxon>ecological metagenomes</taxon>
    </lineage>
</organism>
<dbReference type="Gene3D" id="1.10.10.10">
    <property type="entry name" value="Winged helix-like DNA-binding domain superfamily/Winged helix DNA-binding domain"/>
    <property type="match status" value="1"/>
</dbReference>
<dbReference type="InterPro" id="IPR009061">
    <property type="entry name" value="DNA-bd_dom_put_sf"/>
</dbReference>
<comment type="caution">
    <text evidence="2">The sequence shown here is derived from an EMBL/GenBank/DDBJ whole genome shotgun (WGS) entry which is preliminary data.</text>
</comment>
<accession>A0A644TVW9</accession>
<dbReference type="SUPFAM" id="SSF46955">
    <property type="entry name" value="Putative DNA-binding domain"/>
    <property type="match status" value="1"/>
</dbReference>
<evidence type="ECO:0000259" key="1">
    <source>
        <dbReference type="Pfam" id="PF12728"/>
    </source>
</evidence>
<dbReference type="InterPro" id="IPR041657">
    <property type="entry name" value="HTH_17"/>
</dbReference>
<sequence>MNERSAVVNEKDQNQWLTEVEVSLLTKLSLSTLRAHRFYRKGMPYSKVGRSVRYSLADVAAFMESRRVTIENA</sequence>
<gene>
    <name evidence="2" type="ORF">SDC9_16813</name>
</gene>
<name>A0A644TVW9_9ZZZZ</name>
<evidence type="ECO:0000313" key="2">
    <source>
        <dbReference type="EMBL" id="MPL71045.1"/>
    </source>
</evidence>
<dbReference type="InterPro" id="IPR036388">
    <property type="entry name" value="WH-like_DNA-bd_sf"/>
</dbReference>